<organism evidence="2 3">
    <name type="scientific">Pseudomonas solani</name>
    <dbReference type="NCBI Taxonomy" id="2731552"/>
    <lineage>
        <taxon>Bacteria</taxon>
        <taxon>Pseudomonadati</taxon>
        <taxon>Pseudomonadota</taxon>
        <taxon>Gammaproteobacteria</taxon>
        <taxon>Pseudomonadales</taxon>
        <taxon>Pseudomonadaceae</taxon>
        <taxon>Pseudomonas</taxon>
    </lineage>
</organism>
<feature type="transmembrane region" description="Helical" evidence="1">
    <location>
        <begin position="44"/>
        <end position="65"/>
    </location>
</feature>
<dbReference type="EMBL" id="AP023081">
    <property type="protein sequence ID" value="BCD89222.1"/>
    <property type="molecule type" value="Genomic_DNA"/>
</dbReference>
<reference evidence="2" key="1">
    <citation type="submission" date="2020-05" db="EMBL/GenBank/DDBJ databases">
        <title>Complete genome sequence of Pseudomonas sp. Sm006.</title>
        <authorList>
            <person name="Takeuchi K."/>
            <person name="Someya N."/>
        </authorList>
    </citation>
    <scope>NUCLEOTIDE SEQUENCE</scope>
    <source>
        <strain evidence="2">Sm006</strain>
    </source>
</reference>
<keyword evidence="3" id="KW-1185">Reference proteome</keyword>
<evidence type="ECO:0000313" key="2">
    <source>
        <dbReference type="EMBL" id="BCD89222.1"/>
    </source>
</evidence>
<feature type="transmembrane region" description="Helical" evidence="1">
    <location>
        <begin position="12"/>
        <end position="32"/>
    </location>
</feature>
<dbReference type="RefSeq" id="WP_021220104.1">
    <property type="nucleotide sequence ID" value="NZ_AP023081.1"/>
</dbReference>
<sequence length="107" mass="11311">MNATTSKPHTTLKALALISIALLLISGFLAIFYTQPESIGKPAFYTMLLLVIAQGPLAGVFSYALKGSIVRAIFACLFSWAVPLIGLVLLATYHRQASEASAVNGLA</sequence>
<keyword evidence="1" id="KW-0472">Membrane</keyword>
<protein>
    <recommendedName>
        <fullName evidence="4">Integron gene cassette protein</fullName>
    </recommendedName>
</protein>
<name>A0ABM7LHZ8_9PSED</name>
<keyword evidence="1" id="KW-0812">Transmembrane</keyword>
<accession>A0ABM7LHZ8</accession>
<proteinExistence type="predicted"/>
<evidence type="ECO:0000256" key="1">
    <source>
        <dbReference type="SAM" id="Phobius"/>
    </source>
</evidence>
<keyword evidence="1" id="KW-1133">Transmembrane helix</keyword>
<evidence type="ECO:0000313" key="3">
    <source>
        <dbReference type="Proteomes" id="UP001064896"/>
    </source>
</evidence>
<gene>
    <name evidence="2" type="ORF">PSm6_56290</name>
</gene>
<dbReference type="Proteomes" id="UP001064896">
    <property type="component" value="Chromosome"/>
</dbReference>
<feature type="transmembrane region" description="Helical" evidence="1">
    <location>
        <begin position="72"/>
        <end position="93"/>
    </location>
</feature>
<evidence type="ECO:0008006" key="4">
    <source>
        <dbReference type="Google" id="ProtNLM"/>
    </source>
</evidence>